<protein>
    <recommendedName>
        <fullName evidence="3 9">Biotin carboxyl carrier protein of acetyl-CoA carboxylase</fullName>
    </recommendedName>
</protein>
<dbReference type="InterPro" id="IPR001882">
    <property type="entry name" value="Biotin_BS"/>
</dbReference>
<feature type="compositionally biased region" description="Low complexity" evidence="10">
    <location>
        <begin position="41"/>
        <end position="50"/>
    </location>
</feature>
<dbReference type="PANTHER" id="PTHR45266">
    <property type="entry name" value="OXALOACETATE DECARBOXYLASE ALPHA CHAIN"/>
    <property type="match status" value="1"/>
</dbReference>
<dbReference type="GO" id="GO:0009317">
    <property type="term" value="C:acetyl-CoA carboxylase complex"/>
    <property type="evidence" value="ECO:0007669"/>
    <property type="project" value="InterPro"/>
</dbReference>
<feature type="domain" description="Lipoyl-binding" evidence="11">
    <location>
        <begin position="82"/>
        <end position="158"/>
    </location>
</feature>
<evidence type="ECO:0000256" key="3">
    <source>
        <dbReference type="ARBA" id="ARBA00017562"/>
    </source>
</evidence>
<evidence type="ECO:0000256" key="5">
    <source>
        <dbReference type="ARBA" id="ARBA00022832"/>
    </source>
</evidence>
<comment type="function">
    <text evidence="1 9">This protein is a component of the acetyl coenzyme A carboxylase complex; first, biotin carboxylase catalyzes the carboxylation of the carrier protein and then the transcarboxylase transfers the carboxyl group to form malonyl-CoA.</text>
</comment>
<dbReference type="InterPro" id="IPR011053">
    <property type="entry name" value="Single_hybrid_motif"/>
</dbReference>
<dbReference type="SUPFAM" id="SSF51230">
    <property type="entry name" value="Single hybrid motif"/>
    <property type="match status" value="1"/>
</dbReference>
<feature type="region of interest" description="Disordered" evidence="10">
    <location>
        <begin position="27"/>
        <end position="92"/>
    </location>
</feature>
<keyword evidence="8 9" id="KW-0092">Biotin</keyword>
<dbReference type="Gene3D" id="2.40.50.100">
    <property type="match status" value="1"/>
</dbReference>
<keyword evidence="5 9" id="KW-0276">Fatty acid metabolism</keyword>
<evidence type="ECO:0000256" key="1">
    <source>
        <dbReference type="ARBA" id="ARBA00003761"/>
    </source>
</evidence>
<dbReference type="PROSITE" id="PS00188">
    <property type="entry name" value="BIOTIN"/>
    <property type="match status" value="1"/>
</dbReference>
<dbReference type="EMBL" id="JALJXV010000001">
    <property type="protein sequence ID" value="MCP1673185.1"/>
    <property type="molecule type" value="Genomic_DNA"/>
</dbReference>
<evidence type="ECO:0000256" key="10">
    <source>
        <dbReference type="SAM" id="MobiDB-lite"/>
    </source>
</evidence>
<dbReference type="InterPro" id="IPR050709">
    <property type="entry name" value="Biotin_Carboxyl_Carrier/Decarb"/>
</dbReference>
<comment type="caution">
    <text evidence="12">The sequence shown here is derived from an EMBL/GenBank/DDBJ whole genome shotgun (WGS) entry which is preliminary data.</text>
</comment>
<evidence type="ECO:0000256" key="9">
    <source>
        <dbReference type="RuleBase" id="RU364072"/>
    </source>
</evidence>
<keyword evidence="7 9" id="KW-0275">Fatty acid biosynthesis</keyword>
<evidence type="ECO:0000259" key="11">
    <source>
        <dbReference type="PROSITE" id="PS50968"/>
    </source>
</evidence>
<evidence type="ECO:0000313" key="13">
    <source>
        <dbReference type="Proteomes" id="UP001205843"/>
    </source>
</evidence>
<evidence type="ECO:0000256" key="4">
    <source>
        <dbReference type="ARBA" id="ARBA00022516"/>
    </source>
</evidence>
<proteinExistence type="predicted"/>
<gene>
    <name evidence="12" type="ORF">J2T57_000277</name>
</gene>
<dbReference type="PROSITE" id="PS50968">
    <property type="entry name" value="BIOTINYL_LIPOYL"/>
    <property type="match status" value="1"/>
</dbReference>
<dbReference type="PANTHER" id="PTHR45266:SF3">
    <property type="entry name" value="OXALOACETATE DECARBOXYLASE ALPHA CHAIN"/>
    <property type="match status" value="1"/>
</dbReference>
<keyword evidence="6 9" id="KW-0443">Lipid metabolism</keyword>
<dbReference type="FunFam" id="2.40.50.100:FF:000003">
    <property type="entry name" value="Acetyl-CoA carboxylase biotin carboxyl carrier protein"/>
    <property type="match status" value="1"/>
</dbReference>
<evidence type="ECO:0000313" key="12">
    <source>
        <dbReference type="EMBL" id="MCP1673185.1"/>
    </source>
</evidence>
<dbReference type="GO" id="GO:0003989">
    <property type="term" value="F:acetyl-CoA carboxylase activity"/>
    <property type="evidence" value="ECO:0007669"/>
    <property type="project" value="InterPro"/>
</dbReference>
<dbReference type="PRINTS" id="PR01071">
    <property type="entry name" value="ACOABIOTINCC"/>
</dbReference>
<dbReference type="Pfam" id="PF00364">
    <property type="entry name" value="Biotin_lipoyl"/>
    <property type="match status" value="1"/>
</dbReference>
<comment type="pathway">
    <text evidence="2 9">Lipid metabolism; fatty acid biosynthesis.</text>
</comment>
<reference evidence="12" key="1">
    <citation type="submission" date="2022-03" db="EMBL/GenBank/DDBJ databases">
        <title>Genomic Encyclopedia of Type Strains, Phase III (KMG-III): the genomes of soil and plant-associated and newly described type strains.</title>
        <authorList>
            <person name="Whitman W."/>
        </authorList>
    </citation>
    <scope>NUCLEOTIDE SEQUENCE</scope>
    <source>
        <strain evidence="12">ANL 6-2</strain>
    </source>
</reference>
<keyword evidence="4 9" id="KW-0444">Lipid biosynthesis</keyword>
<dbReference type="RefSeq" id="WP_253473108.1">
    <property type="nucleotide sequence ID" value="NZ_JALJXV010000001.1"/>
</dbReference>
<sequence length="158" mass="17188">MDIRKIKRLIELLEESGVNEIEIKEGEESVRISRGGSQTVYASAPQYPQYQPGPAPAPMAQHNPNPAPDTAKADESPSVPEGHQVRSPMVGTFYRAPNPGAKPFVEVGQHVKVGDTLCIVEAMKMLNQIESDKDGVVSAILLEDGLPVEFDQPLFVVQ</sequence>
<dbReference type="InterPro" id="IPR001249">
    <property type="entry name" value="AcCoA_biotinCC"/>
</dbReference>
<dbReference type="InterPro" id="IPR000089">
    <property type="entry name" value="Biotin_lipoyl"/>
</dbReference>
<name>A0AAE3G0J6_9GAMM</name>
<organism evidence="12 13">
    <name type="scientific">Natronocella acetinitrilica</name>
    <dbReference type="NCBI Taxonomy" id="414046"/>
    <lineage>
        <taxon>Bacteria</taxon>
        <taxon>Pseudomonadati</taxon>
        <taxon>Pseudomonadota</taxon>
        <taxon>Gammaproteobacteria</taxon>
        <taxon>Chromatiales</taxon>
        <taxon>Ectothiorhodospiraceae</taxon>
        <taxon>Natronocella</taxon>
    </lineage>
</organism>
<evidence type="ECO:0000256" key="7">
    <source>
        <dbReference type="ARBA" id="ARBA00023160"/>
    </source>
</evidence>
<dbReference type="AlphaFoldDB" id="A0AAE3G0J6"/>
<evidence type="ECO:0000256" key="2">
    <source>
        <dbReference type="ARBA" id="ARBA00005194"/>
    </source>
</evidence>
<evidence type="ECO:0000256" key="8">
    <source>
        <dbReference type="ARBA" id="ARBA00023267"/>
    </source>
</evidence>
<dbReference type="GO" id="GO:0006633">
    <property type="term" value="P:fatty acid biosynthetic process"/>
    <property type="evidence" value="ECO:0007669"/>
    <property type="project" value="UniProtKB-KW"/>
</dbReference>
<evidence type="ECO:0000256" key="6">
    <source>
        <dbReference type="ARBA" id="ARBA00023098"/>
    </source>
</evidence>
<dbReference type="Proteomes" id="UP001205843">
    <property type="component" value="Unassembled WGS sequence"/>
</dbReference>
<dbReference type="NCBIfam" id="TIGR00531">
    <property type="entry name" value="BCCP"/>
    <property type="match status" value="1"/>
</dbReference>
<dbReference type="CDD" id="cd06850">
    <property type="entry name" value="biotinyl_domain"/>
    <property type="match status" value="1"/>
</dbReference>
<keyword evidence="13" id="KW-1185">Reference proteome</keyword>
<accession>A0AAE3G0J6</accession>